<dbReference type="InterPro" id="IPR052559">
    <property type="entry name" value="V-haloperoxidase"/>
</dbReference>
<accession>A0A2Z4GIM5</accession>
<dbReference type="CDD" id="cd03398">
    <property type="entry name" value="PAP2_haloperoxidase"/>
    <property type="match status" value="1"/>
</dbReference>
<sequence length="437" mass="48795">MVSEYVDESVNDNAINRSESDELSNKASLAWANFCLTLLRETPNGSPTYGSRFVGYVGLTMYESVAPGSNSYSSIAGQLNGLGELPKPKKKSKINWTLALNAGQARIVKHLYGFAFTNNIVRIDSLESKIRDEFVPVLSEKEVAISESFGREIADAIFEWSKTDGGHGSYMKGYDSTFAWADGPGLWNPPAKGQSPIPLPLHHNWGNNRTFALANQLMPIPEMIPYDYKVGSDYYNQMKAVYDTRLNLTQEEKEIANWWGDDPAETFSPPGHSYYFASIAVKETNADIFKAAQTYAAVGMSVADAFVNCFRTKYHYNAGRPFAFIYHNISTLWELYWPEPPFPAFYSGHAVQASSAATVLTSLYGEDFEFTDMSHVGRPDDTERLVEYKARHFKSFNEAAEESANSRLFGGIHTPQDNEVGLIEGKEIGKNINNLFL</sequence>
<keyword evidence="3" id="KW-1185">Reference proteome</keyword>
<dbReference type="PANTHER" id="PTHR34599">
    <property type="entry name" value="PEROXIDASE-RELATED"/>
    <property type="match status" value="1"/>
</dbReference>
<reference evidence="2 3" key="1">
    <citation type="submission" date="2018-05" db="EMBL/GenBank/DDBJ databases">
        <title>Complete genome sequence of Arcticibacterium luteifluviistationis SM1504T, a cytophagaceae bacterium isolated from Arctic surface seawater.</title>
        <authorList>
            <person name="Li Y."/>
            <person name="Qin Q.-L."/>
        </authorList>
    </citation>
    <scope>NUCLEOTIDE SEQUENCE [LARGE SCALE GENOMIC DNA]</scope>
    <source>
        <strain evidence="2 3">SM1504</strain>
    </source>
</reference>
<dbReference type="InterPro" id="IPR036938">
    <property type="entry name" value="PAP2/HPO_sf"/>
</dbReference>
<evidence type="ECO:0000313" key="2">
    <source>
        <dbReference type="EMBL" id="AWW00919.1"/>
    </source>
</evidence>
<organism evidence="2 3">
    <name type="scientific">Arcticibacterium luteifluviistationis</name>
    <dbReference type="NCBI Taxonomy" id="1784714"/>
    <lineage>
        <taxon>Bacteria</taxon>
        <taxon>Pseudomonadati</taxon>
        <taxon>Bacteroidota</taxon>
        <taxon>Cytophagia</taxon>
        <taxon>Cytophagales</taxon>
        <taxon>Leadbetterellaceae</taxon>
        <taxon>Arcticibacterium</taxon>
    </lineage>
</organism>
<name>A0A2Z4GIM5_9BACT</name>
<protein>
    <submittedName>
        <fullName evidence="2">Phosphoesterase</fullName>
    </submittedName>
</protein>
<proteinExistence type="predicted"/>
<dbReference type="OrthoDB" id="7793240at2"/>
<dbReference type="PANTHER" id="PTHR34599:SF1">
    <property type="entry name" value="PHOSPHATIDIC ACID PHOSPHATASE TYPE 2_HALOPEROXIDASE DOMAIN-CONTAINING PROTEIN"/>
    <property type="match status" value="1"/>
</dbReference>
<dbReference type="KEGG" id="als:DJ013_14075"/>
<dbReference type="Pfam" id="PF01569">
    <property type="entry name" value="PAP2"/>
    <property type="match status" value="1"/>
</dbReference>
<dbReference type="AlphaFoldDB" id="A0A2Z4GIM5"/>
<dbReference type="Proteomes" id="UP000249873">
    <property type="component" value="Chromosome"/>
</dbReference>
<dbReference type="EMBL" id="CP029480">
    <property type="protein sequence ID" value="AWW00919.1"/>
    <property type="molecule type" value="Genomic_DNA"/>
</dbReference>
<dbReference type="SUPFAM" id="SSF48317">
    <property type="entry name" value="Acid phosphatase/Vanadium-dependent haloperoxidase"/>
    <property type="match status" value="1"/>
</dbReference>
<feature type="domain" description="Phosphatidic acid phosphatase type 2/haloperoxidase" evidence="1">
    <location>
        <begin position="296"/>
        <end position="423"/>
    </location>
</feature>
<dbReference type="Gene3D" id="1.10.606.20">
    <property type="match status" value="1"/>
</dbReference>
<evidence type="ECO:0000259" key="1">
    <source>
        <dbReference type="Pfam" id="PF01569"/>
    </source>
</evidence>
<evidence type="ECO:0000313" key="3">
    <source>
        <dbReference type="Proteomes" id="UP000249873"/>
    </source>
</evidence>
<dbReference type="InterPro" id="IPR000326">
    <property type="entry name" value="PAP2/HPO"/>
</dbReference>
<gene>
    <name evidence="2" type="ORF">DJ013_14075</name>
</gene>